<proteinExistence type="predicted"/>
<gene>
    <name evidence="1" type="ORF">Ddye_009443</name>
</gene>
<accession>A0AAD9XC08</accession>
<keyword evidence="2" id="KW-1185">Reference proteome</keyword>
<name>A0AAD9XC08_9ROSI</name>
<reference evidence="1" key="1">
    <citation type="journal article" date="2023" name="Plant J.">
        <title>Genome sequences and population genomics provide insights into the demographic history, inbreeding, and mutation load of two 'living fossil' tree species of Dipteronia.</title>
        <authorList>
            <person name="Feng Y."/>
            <person name="Comes H.P."/>
            <person name="Chen J."/>
            <person name="Zhu S."/>
            <person name="Lu R."/>
            <person name="Zhang X."/>
            <person name="Li P."/>
            <person name="Qiu J."/>
            <person name="Olsen K.M."/>
            <person name="Qiu Y."/>
        </authorList>
    </citation>
    <scope>NUCLEOTIDE SEQUENCE</scope>
    <source>
        <strain evidence="1">KIB01</strain>
    </source>
</reference>
<evidence type="ECO:0000313" key="1">
    <source>
        <dbReference type="EMBL" id="KAK2656391.1"/>
    </source>
</evidence>
<dbReference type="AlphaFoldDB" id="A0AAD9XC08"/>
<comment type="caution">
    <text evidence="1">The sequence shown here is derived from an EMBL/GenBank/DDBJ whole genome shotgun (WGS) entry which is preliminary data.</text>
</comment>
<sequence length="99" mass="11008">MGHINLVRTTQLTHHNSFINTEDVEIFDLLLLESDERRGWSPATMELLERKSGDGHHCILWQVCLDLAKSSCRIVAAARCANGINSFVTSPPPPRAVVV</sequence>
<dbReference type="EMBL" id="JANJYI010000003">
    <property type="protein sequence ID" value="KAK2656391.1"/>
    <property type="molecule type" value="Genomic_DNA"/>
</dbReference>
<organism evidence="1 2">
    <name type="scientific">Dipteronia dyeriana</name>
    <dbReference type="NCBI Taxonomy" id="168575"/>
    <lineage>
        <taxon>Eukaryota</taxon>
        <taxon>Viridiplantae</taxon>
        <taxon>Streptophyta</taxon>
        <taxon>Embryophyta</taxon>
        <taxon>Tracheophyta</taxon>
        <taxon>Spermatophyta</taxon>
        <taxon>Magnoliopsida</taxon>
        <taxon>eudicotyledons</taxon>
        <taxon>Gunneridae</taxon>
        <taxon>Pentapetalae</taxon>
        <taxon>rosids</taxon>
        <taxon>malvids</taxon>
        <taxon>Sapindales</taxon>
        <taxon>Sapindaceae</taxon>
        <taxon>Hippocastanoideae</taxon>
        <taxon>Acereae</taxon>
        <taxon>Dipteronia</taxon>
    </lineage>
</organism>
<protein>
    <submittedName>
        <fullName evidence="1">Uncharacterized protein</fullName>
    </submittedName>
</protein>
<evidence type="ECO:0000313" key="2">
    <source>
        <dbReference type="Proteomes" id="UP001280121"/>
    </source>
</evidence>
<dbReference type="Proteomes" id="UP001280121">
    <property type="component" value="Unassembled WGS sequence"/>
</dbReference>